<dbReference type="Proteomes" id="UP000694255">
    <property type="component" value="Unassembled WGS sequence"/>
</dbReference>
<feature type="region of interest" description="Disordered" evidence="1">
    <location>
        <begin position="136"/>
        <end position="178"/>
    </location>
</feature>
<evidence type="ECO:0000313" key="2">
    <source>
        <dbReference type="EMBL" id="KAG7662697.1"/>
    </source>
</evidence>
<proteinExistence type="predicted"/>
<dbReference type="GeneID" id="73470556"/>
<dbReference type="EMBL" id="JAGSYN010000164">
    <property type="protein sequence ID" value="KAG7662697.1"/>
    <property type="molecule type" value="Genomic_DNA"/>
</dbReference>
<comment type="caution">
    <text evidence="2">The sequence shown here is derived from an EMBL/GenBank/DDBJ whole genome shotgun (WGS) entry which is preliminary data.</text>
</comment>
<dbReference type="OrthoDB" id="4026700at2759"/>
<sequence length="203" mass="23482">MALWEFNRIGMKCLSISETTCLAKHNNKCPSKHHHNNNQQQQQNPKVKLNLDLNIISYYDRLTGLTTRMPKYKDITNVDFTTLTSPVISNYTTATDPKPESRVIETIVEDKQIKEGISESEIIIEEREITEILSDMESDNENKDDELLPRTQTFPDEDKYSDVEEEEENDVAPGLFPKMDISDDKQFMNFQTLPLTPSYLCKD</sequence>
<organism evidence="2 3">
    <name type="scientific">[Candida] subhashii</name>
    <dbReference type="NCBI Taxonomy" id="561895"/>
    <lineage>
        <taxon>Eukaryota</taxon>
        <taxon>Fungi</taxon>
        <taxon>Dikarya</taxon>
        <taxon>Ascomycota</taxon>
        <taxon>Saccharomycotina</taxon>
        <taxon>Pichiomycetes</taxon>
        <taxon>Debaryomycetaceae</taxon>
        <taxon>Spathaspora</taxon>
    </lineage>
</organism>
<dbReference type="AlphaFoldDB" id="A0A8J5QGL6"/>
<gene>
    <name evidence="2" type="ORF">J8A68_003756</name>
</gene>
<name>A0A8J5QGL6_9ASCO</name>
<keyword evidence="3" id="KW-1185">Reference proteome</keyword>
<protein>
    <submittedName>
        <fullName evidence="2">Uncharacterized protein</fullName>
    </submittedName>
</protein>
<accession>A0A8J5QGL6</accession>
<evidence type="ECO:0000256" key="1">
    <source>
        <dbReference type="SAM" id="MobiDB-lite"/>
    </source>
</evidence>
<reference evidence="2 3" key="1">
    <citation type="journal article" date="2021" name="DNA Res.">
        <title>Genome analysis of Candida subhashii reveals its hybrid nature and dual mitochondrial genome conformations.</title>
        <authorList>
            <person name="Mixao V."/>
            <person name="Hegedusova E."/>
            <person name="Saus E."/>
            <person name="Pryszcz L.P."/>
            <person name="Cillingova A."/>
            <person name="Nosek J."/>
            <person name="Gabaldon T."/>
        </authorList>
    </citation>
    <scope>NUCLEOTIDE SEQUENCE [LARGE SCALE GENOMIC DNA]</scope>
    <source>
        <strain evidence="2 3">CBS 10753</strain>
    </source>
</reference>
<dbReference type="RefSeq" id="XP_049262930.1">
    <property type="nucleotide sequence ID" value="XM_049407644.1"/>
</dbReference>
<evidence type="ECO:0000313" key="3">
    <source>
        <dbReference type="Proteomes" id="UP000694255"/>
    </source>
</evidence>